<protein>
    <submittedName>
        <fullName evidence="1">Uncharacterized protein</fullName>
    </submittedName>
</protein>
<gene>
    <name evidence="1" type="ORF">QH73_0015105</name>
</gene>
<evidence type="ECO:0000313" key="1">
    <source>
        <dbReference type="EMBL" id="NHC35966.1"/>
    </source>
</evidence>
<sequence length="226" mass="24204">MKNFKLFRRLGLAVLGVLAFCTSIFLVQPSPINARTAISYQNTHLLALGLVDEIATPHQLGLDYLTGEPAPLVASSELMASIEAVNEKASQMPENFNLSIPLGTNSPIKAGTLPGDSESAPTNCDCDAIGFANAQGQQKSITPSDVEDMTNVEYNNNGNLPATAEAQTVLVADASGSLLQARRVPTLNLVIQNRHTGKRFLLPRIKANVFCRDVLNAFLNGTVTRV</sequence>
<dbReference type="EMBL" id="JTJC03000004">
    <property type="protein sequence ID" value="NHC35966.1"/>
    <property type="molecule type" value="Genomic_DNA"/>
</dbReference>
<accession>A0A9X5E642</accession>
<evidence type="ECO:0000313" key="2">
    <source>
        <dbReference type="Proteomes" id="UP000031532"/>
    </source>
</evidence>
<dbReference type="RefSeq" id="WP_039712424.1">
    <property type="nucleotide sequence ID" value="NZ_JTJC03000004.1"/>
</dbReference>
<dbReference type="Proteomes" id="UP000031532">
    <property type="component" value="Unassembled WGS sequence"/>
</dbReference>
<keyword evidence="2" id="KW-1185">Reference proteome</keyword>
<proteinExistence type="predicted"/>
<dbReference type="OrthoDB" id="582201at2"/>
<comment type="caution">
    <text evidence="1">The sequence shown here is derived from an EMBL/GenBank/DDBJ whole genome shotgun (WGS) entry which is preliminary data.</text>
</comment>
<dbReference type="AlphaFoldDB" id="A0A9X5E642"/>
<organism evidence="1 2">
    <name type="scientific">Scytonema millei VB511283</name>
    <dbReference type="NCBI Taxonomy" id="1245923"/>
    <lineage>
        <taxon>Bacteria</taxon>
        <taxon>Bacillati</taxon>
        <taxon>Cyanobacteriota</taxon>
        <taxon>Cyanophyceae</taxon>
        <taxon>Nostocales</taxon>
        <taxon>Scytonemataceae</taxon>
        <taxon>Scytonema</taxon>
    </lineage>
</organism>
<name>A0A9X5E642_9CYAN</name>
<reference evidence="1 2" key="1">
    <citation type="journal article" date="2015" name="Genome Announc.">
        <title>Draft Genome Sequence of the Terrestrial Cyanobacterium Scytonema millei VB511283, Isolated from Eastern India.</title>
        <authorList>
            <person name="Sen D."/>
            <person name="Chandrababunaidu M.M."/>
            <person name="Singh D."/>
            <person name="Sanghi N."/>
            <person name="Ghorai A."/>
            <person name="Mishra G.P."/>
            <person name="Madduluri M."/>
            <person name="Adhikary S.P."/>
            <person name="Tripathy S."/>
        </authorList>
    </citation>
    <scope>NUCLEOTIDE SEQUENCE [LARGE SCALE GENOMIC DNA]</scope>
    <source>
        <strain evidence="1 2">VB511283</strain>
    </source>
</reference>